<name>A0A1Q5ZT37_9SPHI</name>
<dbReference type="RefSeq" id="WP_354524260.1">
    <property type="nucleotide sequence ID" value="NZ_FPAM01000001.1"/>
</dbReference>
<dbReference type="AlphaFoldDB" id="A0A1Q5ZT37"/>
<evidence type="ECO:0000313" key="2">
    <source>
        <dbReference type="Proteomes" id="UP000186720"/>
    </source>
</evidence>
<dbReference type="Pfam" id="PF05015">
    <property type="entry name" value="HigB-like_toxin"/>
    <property type="match status" value="1"/>
</dbReference>
<accession>A0A1Q5ZT37</accession>
<dbReference type="SUPFAM" id="SSF143011">
    <property type="entry name" value="RelE-like"/>
    <property type="match status" value="1"/>
</dbReference>
<comment type="caution">
    <text evidence="1">The sequence shown here is derived from an EMBL/GenBank/DDBJ whole genome shotgun (WGS) entry which is preliminary data.</text>
</comment>
<protein>
    <submittedName>
        <fullName evidence="1">Uncharacterized protein</fullName>
    </submittedName>
</protein>
<dbReference type="InterPro" id="IPR007711">
    <property type="entry name" value="HigB-1"/>
</dbReference>
<keyword evidence="2" id="KW-1185">Reference proteome</keyword>
<proteinExistence type="predicted"/>
<reference evidence="1 2" key="1">
    <citation type="submission" date="2016-11" db="EMBL/GenBank/DDBJ databases">
        <title>Whole Genome Sequencing of Mucilaginibacter polytrichastri RG4-7(T) isolated from the moss sample.</title>
        <authorList>
            <person name="Li Y."/>
        </authorList>
    </citation>
    <scope>NUCLEOTIDE SEQUENCE [LARGE SCALE GENOMIC DNA]</scope>
    <source>
        <strain evidence="1 2">RG4-7</strain>
    </source>
</reference>
<dbReference type="InterPro" id="IPR035093">
    <property type="entry name" value="RelE/ParE_toxin_dom_sf"/>
</dbReference>
<evidence type="ECO:0000313" key="1">
    <source>
        <dbReference type="EMBL" id="OKS84907.1"/>
    </source>
</evidence>
<gene>
    <name evidence="1" type="ORF">RG47T_0345</name>
</gene>
<sequence length="93" mass="10682">MCRVYGLHSLSGDLKDFWSVKVDKNYRVIFQFIGEEAHLVDSVDYHWEGKIKMAMYDPAHPGELIRETLEGIHEETGQKTNRVAGCIGIRHHA</sequence>
<dbReference type="STRING" id="1302689.RG47T_0345"/>
<dbReference type="Gene3D" id="3.30.2310.20">
    <property type="entry name" value="RelE-like"/>
    <property type="match status" value="1"/>
</dbReference>
<dbReference type="EMBL" id="MPPL01000001">
    <property type="protein sequence ID" value="OKS84907.1"/>
    <property type="molecule type" value="Genomic_DNA"/>
</dbReference>
<dbReference type="Proteomes" id="UP000186720">
    <property type="component" value="Unassembled WGS sequence"/>
</dbReference>
<organism evidence="1 2">
    <name type="scientific">Mucilaginibacter polytrichastri</name>
    <dbReference type="NCBI Taxonomy" id="1302689"/>
    <lineage>
        <taxon>Bacteria</taxon>
        <taxon>Pseudomonadati</taxon>
        <taxon>Bacteroidota</taxon>
        <taxon>Sphingobacteriia</taxon>
        <taxon>Sphingobacteriales</taxon>
        <taxon>Sphingobacteriaceae</taxon>
        <taxon>Mucilaginibacter</taxon>
    </lineage>
</organism>